<dbReference type="EMBL" id="VJMH01000138">
    <property type="protein sequence ID" value="KAF0718579.1"/>
    <property type="molecule type" value="Genomic_DNA"/>
</dbReference>
<dbReference type="Gene3D" id="3.40.50.1820">
    <property type="entry name" value="alpha/beta hydrolase"/>
    <property type="match status" value="1"/>
</dbReference>
<dbReference type="InterPro" id="IPR051601">
    <property type="entry name" value="Serine_prot/Carboxylest_S33"/>
</dbReference>
<keyword evidence="8" id="KW-1185">Reference proteome</keyword>
<dbReference type="InterPro" id="IPR000073">
    <property type="entry name" value="AB_hydrolase_1"/>
</dbReference>
<name>A0A485K929_9STRA</name>
<sequence>MVKFVVPFAFVASVVAVDPFNWKPCAAPEDKDPSLQCGFLAVPLNHLNKANNQTIDIAVRRYRSSSPTRQGTILLNPGGPGVPATGFASRGIMMLLGGDHDVLAFDPRGVGQSRPPKCSKNGFTSVQEDAAAKIMRDIPYDTPTSETSLGRYGSWSELRVRRCEKYDGEYLKYISTAFVARDMDLIRAALGESLTNYYGLSYGTALGATYVNMFPTRVGRVAIDSVLDPTIYTAPTSGMNEVNSADLEQVFEGFCTRCEAAGPQFCPLADAKASNRGYVCAKLRALFAKIDANPLVLPAGDDLGILSGSGLRQQVFESLYRPSAWPQLAGFLASLLAGKATVPPTAAADCPAPSNYRGSAMEWHVFVGNDGDNTNADWPNDWDASFANCKKVSPTFGAVLAKGPIHCKYWTTKPIERYAGPWDKQLKNPIVILNNELDPITPLRSANNLAGIMGDNAIVATRDGYGHATINLPSRCIQQLLANFFKNGIYPESYTNCAVDMDPFIPPTPPPHARSADEGDANDLEAARQEVAKFLDTIPI</sequence>
<dbReference type="Proteomes" id="UP000332933">
    <property type="component" value="Unassembled WGS sequence"/>
</dbReference>
<accession>A0A485K929</accession>
<gene>
    <name evidence="7" type="primary">Aste57867_1605</name>
    <name evidence="6" type="ORF">As57867_001604</name>
    <name evidence="7" type="ORF">ASTE57867_1605</name>
</gene>
<dbReference type="AlphaFoldDB" id="A0A485K929"/>
<dbReference type="EMBL" id="CAADRA010000138">
    <property type="protein sequence ID" value="VFT78818.1"/>
    <property type="molecule type" value="Genomic_DNA"/>
</dbReference>
<dbReference type="PANTHER" id="PTHR43248:SF25">
    <property type="entry name" value="AB HYDROLASE-1 DOMAIN-CONTAINING PROTEIN-RELATED"/>
    <property type="match status" value="1"/>
</dbReference>
<evidence type="ECO:0000256" key="1">
    <source>
        <dbReference type="ARBA" id="ARBA00010088"/>
    </source>
</evidence>
<dbReference type="PANTHER" id="PTHR43248">
    <property type="entry name" value="2-SUCCINYL-6-HYDROXY-2,4-CYCLOHEXADIENE-1-CARBOXYLATE SYNTHASE"/>
    <property type="match status" value="1"/>
</dbReference>
<reference evidence="7 8" key="1">
    <citation type="submission" date="2019-03" db="EMBL/GenBank/DDBJ databases">
        <authorList>
            <person name="Gaulin E."/>
            <person name="Dumas B."/>
        </authorList>
    </citation>
    <scope>NUCLEOTIDE SEQUENCE [LARGE SCALE GENOMIC DNA]</scope>
    <source>
        <strain evidence="7">CBS 568.67</strain>
    </source>
</reference>
<evidence type="ECO:0000259" key="5">
    <source>
        <dbReference type="Pfam" id="PF08386"/>
    </source>
</evidence>
<proteinExistence type="inferred from homology"/>
<feature type="domain" description="AB hydrolase-1" evidence="4">
    <location>
        <begin position="72"/>
        <end position="239"/>
    </location>
</feature>
<feature type="signal peptide" evidence="3">
    <location>
        <begin position="1"/>
        <end position="16"/>
    </location>
</feature>
<evidence type="ECO:0000313" key="6">
    <source>
        <dbReference type="EMBL" id="KAF0718579.1"/>
    </source>
</evidence>
<dbReference type="InterPro" id="IPR029058">
    <property type="entry name" value="AB_hydrolase_fold"/>
</dbReference>
<protein>
    <submittedName>
        <fullName evidence="7">Aste57867_1605 protein</fullName>
    </submittedName>
</protein>
<evidence type="ECO:0000259" key="4">
    <source>
        <dbReference type="Pfam" id="PF00561"/>
    </source>
</evidence>
<reference evidence="6" key="2">
    <citation type="submission" date="2019-06" db="EMBL/GenBank/DDBJ databases">
        <title>Genomics analysis of Aphanomyces spp. identifies a new class of oomycete effector associated with host adaptation.</title>
        <authorList>
            <person name="Gaulin E."/>
        </authorList>
    </citation>
    <scope>NUCLEOTIDE SEQUENCE</scope>
    <source>
        <strain evidence="6">CBS 578.67</strain>
    </source>
</reference>
<evidence type="ECO:0000256" key="2">
    <source>
        <dbReference type="ARBA" id="ARBA00022801"/>
    </source>
</evidence>
<comment type="similarity">
    <text evidence="1">Belongs to the peptidase S33 family.</text>
</comment>
<dbReference type="InterPro" id="IPR013595">
    <property type="entry name" value="Pept_S33_TAP-like_C"/>
</dbReference>
<evidence type="ECO:0000313" key="7">
    <source>
        <dbReference type="EMBL" id="VFT78818.1"/>
    </source>
</evidence>
<keyword evidence="2" id="KW-0378">Hydrolase</keyword>
<dbReference type="OrthoDB" id="425534at2759"/>
<feature type="domain" description="Peptidase S33 tripeptidyl aminopeptidase-like C-terminal" evidence="5">
    <location>
        <begin position="393"/>
        <end position="497"/>
    </location>
</feature>
<dbReference type="Pfam" id="PF00561">
    <property type="entry name" value="Abhydrolase_1"/>
    <property type="match status" value="1"/>
</dbReference>
<evidence type="ECO:0000313" key="8">
    <source>
        <dbReference type="Proteomes" id="UP000332933"/>
    </source>
</evidence>
<dbReference type="SUPFAM" id="SSF53474">
    <property type="entry name" value="alpha/beta-Hydrolases"/>
    <property type="match status" value="1"/>
</dbReference>
<evidence type="ECO:0000256" key="3">
    <source>
        <dbReference type="SAM" id="SignalP"/>
    </source>
</evidence>
<keyword evidence="3" id="KW-0732">Signal</keyword>
<organism evidence="7 8">
    <name type="scientific">Aphanomyces stellatus</name>
    <dbReference type="NCBI Taxonomy" id="120398"/>
    <lineage>
        <taxon>Eukaryota</taxon>
        <taxon>Sar</taxon>
        <taxon>Stramenopiles</taxon>
        <taxon>Oomycota</taxon>
        <taxon>Saprolegniomycetes</taxon>
        <taxon>Saprolegniales</taxon>
        <taxon>Verrucalvaceae</taxon>
        <taxon>Aphanomyces</taxon>
    </lineage>
</organism>
<feature type="chain" id="PRO_5036355362" evidence="3">
    <location>
        <begin position="17"/>
        <end position="540"/>
    </location>
</feature>
<dbReference type="Pfam" id="PF08386">
    <property type="entry name" value="Abhydrolase_4"/>
    <property type="match status" value="1"/>
</dbReference>
<dbReference type="GO" id="GO:0016787">
    <property type="term" value="F:hydrolase activity"/>
    <property type="evidence" value="ECO:0007669"/>
    <property type="project" value="UniProtKB-KW"/>
</dbReference>